<proteinExistence type="predicted"/>
<dbReference type="Proteomes" id="UP000178912">
    <property type="component" value="Unassembled WGS sequence"/>
</dbReference>
<sequence>MSSFPVDECVSAFGSIKEIDNKQVLEIPRHHENTIEISNKEKKNIKLKEYIAT</sequence>
<dbReference type="EMBL" id="FJUX01000056">
    <property type="protein sequence ID" value="CZT02315.1"/>
    <property type="molecule type" value="Genomic_DNA"/>
</dbReference>
<gene>
    <name evidence="1" type="ORF">RAG0_09536</name>
</gene>
<keyword evidence="2" id="KW-1185">Reference proteome</keyword>
<accession>A0A1E1KVW4</accession>
<evidence type="ECO:0000313" key="1">
    <source>
        <dbReference type="EMBL" id="CZT02315.1"/>
    </source>
</evidence>
<reference evidence="2" key="1">
    <citation type="submission" date="2016-03" db="EMBL/GenBank/DDBJ databases">
        <authorList>
            <person name="Guldener U."/>
        </authorList>
    </citation>
    <scope>NUCLEOTIDE SEQUENCE [LARGE SCALE GENOMIC DNA]</scope>
    <source>
        <strain evidence="2">04CH-RAC-A.6.1</strain>
    </source>
</reference>
<dbReference type="AlphaFoldDB" id="A0A1E1KVW4"/>
<protein>
    <submittedName>
        <fullName evidence="1">Uncharacterized protein</fullName>
    </submittedName>
</protein>
<evidence type="ECO:0000313" key="2">
    <source>
        <dbReference type="Proteomes" id="UP000178912"/>
    </source>
</evidence>
<organism evidence="1 2">
    <name type="scientific">Rhynchosporium agropyri</name>
    <dbReference type="NCBI Taxonomy" id="914238"/>
    <lineage>
        <taxon>Eukaryota</taxon>
        <taxon>Fungi</taxon>
        <taxon>Dikarya</taxon>
        <taxon>Ascomycota</taxon>
        <taxon>Pezizomycotina</taxon>
        <taxon>Leotiomycetes</taxon>
        <taxon>Helotiales</taxon>
        <taxon>Ploettnerulaceae</taxon>
        <taxon>Rhynchosporium</taxon>
    </lineage>
</organism>
<name>A0A1E1KVW4_9HELO</name>